<dbReference type="SUPFAM" id="SSF55961">
    <property type="entry name" value="Bet v1-like"/>
    <property type="match status" value="1"/>
</dbReference>
<protein>
    <submittedName>
        <fullName evidence="3">SRPBCC family protein</fullName>
    </submittedName>
</protein>
<comment type="caution">
    <text evidence="3">The sequence shown here is derived from an EMBL/GenBank/DDBJ whole genome shotgun (WGS) entry which is preliminary data.</text>
</comment>
<evidence type="ECO:0000259" key="2">
    <source>
        <dbReference type="Pfam" id="PF08327"/>
    </source>
</evidence>
<feature type="domain" description="Activator of Hsp90 ATPase homologue 1/2-like C-terminal" evidence="2">
    <location>
        <begin position="25"/>
        <end position="132"/>
    </location>
</feature>
<sequence>MTNYGTLHETNGKYTLKFQRLFTQQPEQVYNTMIQPDYFTQWYPFATGEMEHKEGGRISFDDEEGSIYEGIITKFNPPHVFAFQEVDDLLSIELQPEGKGCRLVFKHTFADQSMAVMTAAGWHRCLDALGMLVNGKAVTWPDNGTKLREIYAETIGV</sequence>
<dbReference type="InterPro" id="IPR013538">
    <property type="entry name" value="ASHA1/2-like_C"/>
</dbReference>
<dbReference type="RefSeq" id="WP_379496892.1">
    <property type="nucleotide sequence ID" value="NZ_JBHSAO010000008.1"/>
</dbReference>
<comment type="similarity">
    <text evidence="1">Belongs to the AHA1 family.</text>
</comment>
<dbReference type="Proteomes" id="UP001595772">
    <property type="component" value="Unassembled WGS sequence"/>
</dbReference>
<dbReference type="InterPro" id="IPR023393">
    <property type="entry name" value="START-like_dom_sf"/>
</dbReference>
<organism evidence="3 4">
    <name type="scientific">Oceanobacillus longus</name>
    <dbReference type="NCBI Taxonomy" id="930120"/>
    <lineage>
        <taxon>Bacteria</taxon>
        <taxon>Bacillati</taxon>
        <taxon>Bacillota</taxon>
        <taxon>Bacilli</taxon>
        <taxon>Bacillales</taxon>
        <taxon>Bacillaceae</taxon>
        <taxon>Oceanobacillus</taxon>
    </lineage>
</organism>
<dbReference type="Gene3D" id="3.30.530.20">
    <property type="match status" value="1"/>
</dbReference>
<reference evidence="4" key="1">
    <citation type="journal article" date="2019" name="Int. J. Syst. Evol. Microbiol.">
        <title>The Global Catalogue of Microorganisms (GCM) 10K type strain sequencing project: providing services to taxonomists for standard genome sequencing and annotation.</title>
        <authorList>
            <consortium name="The Broad Institute Genomics Platform"/>
            <consortium name="The Broad Institute Genome Sequencing Center for Infectious Disease"/>
            <person name="Wu L."/>
            <person name="Ma J."/>
        </authorList>
    </citation>
    <scope>NUCLEOTIDE SEQUENCE [LARGE SCALE GENOMIC DNA]</scope>
    <source>
        <strain evidence="4">IBRC-M 10703</strain>
    </source>
</reference>
<keyword evidence="4" id="KW-1185">Reference proteome</keyword>
<evidence type="ECO:0000256" key="1">
    <source>
        <dbReference type="ARBA" id="ARBA00006817"/>
    </source>
</evidence>
<evidence type="ECO:0000313" key="4">
    <source>
        <dbReference type="Proteomes" id="UP001595772"/>
    </source>
</evidence>
<dbReference type="Pfam" id="PF08327">
    <property type="entry name" value="AHSA1"/>
    <property type="match status" value="1"/>
</dbReference>
<dbReference type="CDD" id="cd08899">
    <property type="entry name" value="SRPBCC_CalC_Aha1-like_6"/>
    <property type="match status" value="1"/>
</dbReference>
<gene>
    <name evidence="3" type="ORF">ACFOUV_11375</name>
</gene>
<proteinExistence type="inferred from homology"/>
<evidence type="ECO:0000313" key="3">
    <source>
        <dbReference type="EMBL" id="MFC4024396.1"/>
    </source>
</evidence>
<accession>A0ABV8GZM9</accession>
<dbReference type="EMBL" id="JBHSAO010000008">
    <property type="protein sequence ID" value="MFC4024396.1"/>
    <property type="molecule type" value="Genomic_DNA"/>
</dbReference>
<name>A0ABV8GZM9_9BACI</name>